<evidence type="ECO:0000256" key="2">
    <source>
        <dbReference type="SAM" id="SignalP"/>
    </source>
</evidence>
<feature type="compositionally biased region" description="Polar residues" evidence="1">
    <location>
        <begin position="38"/>
        <end position="65"/>
    </location>
</feature>
<feature type="compositionally biased region" description="Basic and acidic residues" evidence="1">
    <location>
        <begin position="109"/>
        <end position="122"/>
    </location>
</feature>
<evidence type="ECO:0000256" key="1">
    <source>
        <dbReference type="SAM" id="MobiDB-lite"/>
    </source>
</evidence>
<name>A0ABV0KGV5_9CYAN</name>
<proteinExistence type="predicted"/>
<gene>
    <name evidence="3" type="ORF">NDI38_03830</name>
</gene>
<keyword evidence="2" id="KW-0732">Signal</keyword>
<organism evidence="3 4">
    <name type="scientific">Stenomitos frigidus AS-A4</name>
    <dbReference type="NCBI Taxonomy" id="2933935"/>
    <lineage>
        <taxon>Bacteria</taxon>
        <taxon>Bacillati</taxon>
        <taxon>Cyanobacteriota</taxon>
        <taxon>Cyanophyceae</taxon>
        <taxon>Leptolyngbyales</taxon>
        <taxon>Leptolyngbyaceae</taxon>
        <taxon>Stenomitos</taxon>
    </lineage>
</organism>
<reference evidence="3 4" key="1">
    <citation type="submission" date="2022-04" db="EMBL/GenBank/DDBJ databases">
        <title>Positive selection, recombination, and allopatry shape intraspecific diversity of widespread and dominant cyanobacteria.</title>
        <authorList>
            <person name="Wei J."/>
            <person name="Shu W."/>
            <person name="Hu C."/>
        </authorList>
    </citation>
    <scope>NUCLEOTIDE SEQUENCE [LARGE SCALE GENOMIC DNA]</scope>
    <source>
        <strain evidence="3 4">AS-A4</strain>
    </source>
</reference>
<evidence type="ECO:0000313" key="4">
    <source>
        <dbReference type="Proteomes" id="UP001476950"/>
    </source>
</evidence>
<dbReference type="RefSeq" id="WP_190450499.1">
    <property type="nucleotide sequence ID" value="NZ_JAMPLM010000002.1"/>
</dbReference>
<keyword evidence="4" id="KW-1185">Reference proteome</keyword>
<sequence length="122" mass="13210">MNRIAQLRKFFTISLLTVALFLGTAFSHVAQSALAADSRSTNDVSNVKGDSSAVNRSYHNLQAATQDYRRSFRTGEEGGTPPGKKSPQSGRNTRTKQAAKNVGKNTRGAFERAADAVKDTFD</sequence>
<comment type="caution">
    <text evidence="3">The sequence shown here is derived from an EMBL/GenBank/DDBJ whole genome shotgun (WGS) entry which is preliminary data.</text>
</comment>
<dbReference type="Proteomes" id="UP001476950">
    <property type="component" value="Unassembled WGS sequence"/>
</dbReference>
<protein>
    <submittedName>
        <fullName evidence="3">Uncharacterized protein</fullName>
    </submittedName>
</protein>
<evidence type="ECO:0000313" key="3">
    <source>
        <dbReference type="EMBL" id="MEP1057554.1"/>
    </source>
</evidence>
<feature type="chain" id="PRO_5047418049" evidence="2">
    <location>
        <begin position="36"/>
        <end position="122"/>
    </location>
</feature>
<feature type="compositionally biased region" description="Polar residues" evidence="1">
    <location>
        <begin position="86"/>
        <end position="98"/>
    </location>
</feature>
<feature type="region of interest" description="Disordered" evidence="1">
    <location>
        <begin position="37"/>
        <end position="122"/>
    </location>
</feature>
<feature type="signal peptide" evidence="2">
    <location>
        <begin position="1"/>
        <end position="35"/>
    </location>
</feature>
<feature type="compositionally biased region" description="Basic and acidic residues" evidence="1">
    <location>
        <begin position="67"/>
        <end position="76"/>
    </location>
</feature>
<accession>A0ABV0KGV5</accession>
<dbReference type="EMBL" id="JAMPLM010000002">
    <property type="protein sequence ID" value="MEP1057554.1"/>
    <property type="molecule type" value="Genomic_DNA"/>
</dbReference>